<evidence type="ECO:0000313" key="2">
    <source>
        <dbReference type="Proteomes" id="UP000092460"/>
    </source>
</evidence>
<dbReference type="VEuPathDB" id="VectorBase:GPPI027732"/>
<dbReference type="EMBL" id="JXJN01013013">
    <property type="status" value="NOT_ANNOTATED_CDS"/>
    <property type="molecule type" value="Genomic_DNA"/>
</dbReference>
<reference evidence="1" key="2">
    <citation type="submission" date="2020-05" db="UniProtKB">
        <authorList>
            <consortium name="EnsemblMetazoa"/>
        </authorList>
    </citation>
    <scope>IDENTIFICATION</scope>
    <source>
        <strain evidence="1">IAEA</strain>
    </source>
</reference>
<evidence type="ECO:0000313" key="1">
    <source>
        <dbReference type="EnsemblMetazoa" id="GPPI027732-PA"/>
    </source>
</evidence>
<reference evidence="2" key="1">
    <citation type="submission" date="2015-01" db="EMBL/GenBank/DDBJ databases">
        <authorList>
            <person name="Aksoy S."/>
            <person name="Warren W."/>
            <person name="Wilson R.K."/>
        </authorList>
    </citation>
    <scope>NUCLEOTIDE SEQUENCE [LARGE SCALE GENOMIC DNA]</scope>
    <source>
        <strain evidence="2">IAEA</strain>
    </source>
</reference>
<dbReference type="EnsemblMetazoa" id="GPPI027732-RA">
    <property type="protein sequence ID" value="GPPI027732-PA"/>
    <property type="gene ID" value="GPPI027732"/>
</dbReference>
<accession>A0A1B0BET9</accession>
<keyword evidence="2" id="KW-1185">Reference proteome</keyword>
<dbReference type="AlphaFoldDB" id="A0A1B0BET9"/>
<dbReference type="Proteomes" id="UP000092460">
    <property type="component" value="Unassembled WGS sequence"/>
</dbReference>
<sequence length="200" mass="23771">MNVYNTFNGTLCRVEIHEHIHEDLHKRNRFQFPTNAEIRDNKLRSRAEQHAANTEVNGCYWAATVNYCMSISWLVSTKLWPQSAFMNAFAVFAMKVYYEVPILWVTNSLLSKVDTYDGHIRLFNETEKDLLAEGTTNAALKRFYTKSLKNKFIAKTNRNVFTRKERPTTSKFTYYWESHESTERHRKMYLNSRCFRPCNR</sequence>
<dbReference type="EMBL" id="JXJN01013014">
    <property type="status" value="NOT_ANNOTATED_CDS"/>
    <property type="molecule type" value="Genomic_DNA"/>
</dbReference>
<organism evidence="1 2">
    <name type="scientific">Glossina palpalis gambiensis</name>
    <dbReference type="NCBI Taxonomy" id="67801"/>
    <lineage>
        <taxon>Eukaryota</taxon>
        <taxon>Metazoa</taxon>
        <taxon>Ecdysozoa</taxon>
        <taxon>Arthropoda</taxon>
        <taxon>Hexapoda</taxon>
        <taxon>Insecta</taxon>
        <taxon>Pterygota</taxon>
        <taxon>Neoptera</taxon>
        <taxon>Endopterygota</taxon>
        <taxon>Diptera</taxon>
        <taxon>Brachycera</taxon>
        <taxon>Muscomorpha</taxon>
        <taxon>Hippoboscoidea</taxon>
        <taxon>Glossinidae</taxon>
        <taxon>Glossina</taxon>
    </lineage>
</organism>
<protein>
    <submittedName>
        <fullName evidence="1">Uncharacterized protein</fullName>
    </submittedName>
</protein>
<proteinExistence type="predicted"/>
<name>A0A1B0BET9_9MUSC</name>